<comment type="catalytic activity">
    <reaction evidence="1">
        <text>ATP + protein L-histidine = ADP + protein N-phospho-L-histidine.</text>
        <dbReference type="EC" id="2.7.13.3"/>
    </reaction>
</comment>
<dbReference type="PROSITE" id="PS50109">
    <property type="entry name" value="HIS_KIN"/>
    <property type="match status" value="1"/>
</dbReference>
<dbReference type="CDD" id="cd06225">
    <property type="entry name" value="HAMP"/>
    <property type="match status" value="1"/>
</dbReference>
<keyword evidence="6" id="KW-0808">Transferase</keyword>
<dbReference type="AlphaFoldDB" id="A0A345P9N1"/>
<dbReference type="PRINTS" id="PR00344">
    <property type="entry name" value="BCTRLSENSOR"/>
</dbReference>
<evidence type="ECO:0000256" key="2">
    <source>
        <dbReference type="ARBA" id="ARBA00004651"/>
    </source>
</evidence>
<evidence type="ECO:0000313" key="14">
    <source>
        <dbReference type="Proteomes" id="UP000253940"/>
    </source>
</evidence>
<dbReference type="Pfam" id="PF00672">
    <property type="entry name" value="HAMP"/>
    <property type="match status" value="1"/>
</dbReference>
<dbReference type="KEGG" id="mbah:HYN46_14755"/>
<keyword evidence="8" id="KW-0418">Kinase</keyword>
<keyword evidence="4" id="KW-1003">Cell membrane</keyword>
<dbReference type="InterPro" id="IPR036890">
    <property type="entry name" value="HATPase_C_sf"/>
</dbReference>
<dbReference type="Proteomes" id="UP000253940">
    <property type="component" value="Chromosome"/>
</dbReference>
<dbReference type="CDD" id="cd00082">
    <property type="entry name" value="HisKA"/>
    <property type="match status" value="1"/>
</dbReference>
<evidence type="ECO:0000256" key="3">
    <source>
        <dbReference type="ARBA" id="ARBA00012438"/>
    </source>
</evidence>
<dbReference type="PANTHER" id="PTHR44936">
    <property type="entry name" value="SENSOR PROTEIN CREC"/>
    <property type="match status" value="1"/>
</dbReference>
<feature type="domain" description="Histidine kinase" evidence="11">
    <location>
        <begin position="334"/>
        <end position="551"/>
    </location>
</feature>
<dbReference type="EMBL" id="CP031222">
    <property type="protein sequence ID" value="AXI03990.1"/>
    <property type="molecule type" value="Genomic_DNA"/>
</dbReference>
<dbReference type="SUPFAM" id="SSF55874">
    <property type="entry name" value="ATPase domain of HSP90 chaperone/DNA topoisomerase II/histidine kinase"/>
    <property type="match status" value="1"/>
</dbReference>
<evidence type="ECO:0000256" key="7">
    <source>
        <dbReference type="ARBA" id="ARBA00022741"/>
    </source>
</evidence>
<evidence type="ECO:0000256" key="9">
    <source>
        <dbReference type="ARBA" id="ARBA00022840"/>
    </source>
</evidence>
<gene>
    <name evidence="13" type="ORF">HYN46_14755</name>
</gene>
<dbReference type="Pfam" id="PF02518">
    <property type="entry name" value="HATPase_c"/>
    <property type="match status" value="1"/>
</dbReference>
<evidence type="ECO:0000256" key="1">
    <source>
        <dbReference type="ARBA" id="ARBA00000085"/>
    </source>
</evidence>
<feature type="domain" description="HAMP" evidence="12">
    <location>
        <begin position="274"/>
        <end position="326"/>
    </location>
</feature>
<dbReference type="SMART" id="SM00388">
    <property type="entry name" value="HisKA"/>
    <property type="match status" value="1"/>
</dbReference>
<evidence type="ECO:0000256" key="6">
    <source>
        <dbReference type="ARBA" id="ARBA00022679"/>
    </source>
</evidence>
<dbReference type="InterPro" id="IPR003594">
    <property type="entry name" value="HATPase_dom"/>
</dbReference>
<evidence type="ECO:0000256" key="8">
    <source>
        <dbReference type="ARBA" id="ARBA00022777"/>
    </source>
</evidence>
<name>A0A345P9N1_9GAMM</name>
<dbReference type="PROSITE" id="PS50885">
    <property type="entry name" value="HAMP"/>
    <property type="match status" value="1"/>
</dbReference>
<evidence type="ECO:0000256" key="4">
    <source>
        <dbReference type="ARBA" id="ARBA00022475"/>
    </source>
</evidence>
<keyword evidence="10" id="KW-0812">Transmembrane</keyword>
<dbReference type="Gene3D" id="1.10.287.130">
    <property type="match status" value="1"/>
</dbReference>
<dbReference type="InterPro" id="IPR036097">
    <property type="entry name" value="HisK_dim/P_sf"/>
</dbReference>
<dbReference type="Gene3D" id="1.10.8.500">
    <property type="entry name" value="HAMP domain in histidine kinase"/>
    <property type="match status" value="1"/>
</dbReference>
<dbReference type="RefSeq" id="WP_114900098.1">
    <property type="nucleotide sequence ID" value="NZ_CP031222.1"/>
</dbReference>
<dbReference type="GO" id="GO:0000155">
    <property type="term" value="F:phosphorelay sensor kinase activity"/>
    <property type="evidence" value="ECO:0007669"/>
    <property type="project" value="InterPro"/>
</dbReference>
<evidence type="ECO:0000259" key="12">
    <source>
        <dbReference type="PROSITE" id="PS50885"/>
    </source>
</evidence>
<dbReference type="SUPFAM" id="SSF158472">
    <property type="entry name" value="HAMP domain-like"/>
    <property type="match status" value="1"/>
</dbReference>
<dbReference type="PANTHER" id="PTHR44936:SF10">
    <property type="entry name" value="SENSOR PROTEIN RSTB"/>
    <property type="match status" value="1"/>
</dbReference>
<dbReference type="OrthoDB" id="9804645at2"/>
<evidence type="ECO:0000256" key="5">
    <source>
        <dbReference type="ARBA" id="ARBA00022553"/>
    </source>
</evidence>
<reference evidence="13 14" key="1">
    <citation type="submission" date="2018-07" db="EMBL/GenBank/DDBJ databases">
        <title>Genome sequencing of Moraxellaceae gen. HYN0046.</title>
        <authorList>
            <person name="Kim M."/>
            <person name="Yi H."/>
        </authorList>
    </citation>
    <scope>NUCLEOTIDE SEQUENCE [LARGE SCALE GENOMIC DNA]</scope>
    <source>
        <strain evidence="13 14">HYN0046</strain>
    </source>
</reference>
<accession>A0A345P9N1</accession>
<dbReference type="Pfam" id="PF00512">
    <property type="entry name" value="HisKA"/>
    <property type="match status" value="1"/>
</dbReference>
<keyword evidence="10" id="KW-1133">Transmembrane helix</keyword>
<dbReference type="InterPro" id="IPR050980">
    <property type="entry name" value="2C_sensor_his_kinase"/>
</dbReference>
<protein>
    <recommendedName>
        <fullName evidence="3">histidine kinase</fullName>
        <ecNumber evidence="3">2.7.13.3</ecNumber>
    </recommendedName>
</protein>
<dbReference type="Gene3D" id="3.30.565.10">
    <property type="entry name" value="Histidine kinase-like ATPase, C-terminal domain"/>
    <property type="match status" value="1"/>
</dbReference>
<proteinExistence type="predicted"/>
<dbReference type="GO" id="GO:0005886">
    <property type="term" value="C:plasma membrane"/>
    <property type="evidence" value="ECO:0007669"/>
    <property type="project" value="UniProtKB-SubCell"/>
</dbReference>
<evidence type="ECO:0000313" key="13">
    <source>
        <dbReference type="EMBL" id="AXI03990.1"/>
    </source>
</evidence>
<keyword evidence="10" id="KW-0472">Membrane</keyword>
<dbReference type="InterPro" id="IPR004358">
    <property type="entry name" value="Sig_transdc_His_kin-like_C"/>
</dbReference>
<keyword evidence="14" id="KW-1185">Reference proteome</keyword>
<dbReference type="InterPro" id="IPR005467">
    <property type="entry name" value="His_kinase_dom"/>
</dbReference>
<dbReference type="InterPro" id="IPR003660">
    <property type="entry name" value="HAMP_dom"/>
</dbReference>
<dbReference type="GO" id="GO:0005524">
    <property type="term" value="F:ATP binding"/>
    <property type="evidence" value="ECO:0007669"/>
    <property type="project" value="UniProtKB-KW"/>
</dbReference>
<dbReference type="EC" id="2.7.13.3" evidence="3"/>
<keyword evidence="7" id="KW-0547">Nucleotide-binding</keyword>
<feature type="transmembrane region" description="Helical" evidence="10">
    <location>
        <begin position="12"/>
        <end position="31"/>
    </location>
</feature>
<comment type="subcellular location">
    <subcellularLocation>
        <location evidence="2">Cell membrane</location>
        <topology evidence="2">Multi-pass membrane protein</topology>
    </subcellularLocation>
</comment>
<keyword evidence="9" id="KW-0067">ATP-binding</keyword>
<dbReference type="SMART" id="SM00387">
    <property type="entry name" value="HATPase_c"/>
    <property type="match status" value="1"/>
</dbReference>
<dbReference type="InterPro" id="IPR003661">
    <property type="entry name" value="HisK_dim/P_dom"/>
</dbReference>
<organism evidence="13 14">
    <name type="scientific">Aquirhabdus parva</name>
    <dbReference type="NCBI Taxonomy" id="2283318"/>
    <lineage>
        <taxon>Bacteria</taxon>
        <taxon>Pseudomonadati</taxon>
        <taxon>Pseudomonadota</taxon>
        <taxon>Gammaproteobacteria</taxon>
        <taxon>Moraxellales</taxon>
        <taxon>Moraxellaceae</taxon>
        <taxon>Aquirhabdus</taxon>
    </lineage>
</organism>
<dbReference type="SUPFAM" id="SSF47384">
    <property type="entry name" value="Homodimeric domain of signal transducing histidine kinase"/>
    <property type="match status" value="1"/>
</dbReference>
<evidence type="ECO:0000259" key="11">
    <source>
        <dbReference type="PROSITE" id="PS50109"/>
    </source>
</evidence>
<sequence>MDKLRYSIFLKIYAGLLLVCALVGLFAYVLVDEVNAYRIDKYRETMASGAFYIIAQGVARQPDVKAMQDWLDDASLLLNQQLTVVDSAQVLMTLSRHENQQVQAGKSVVRYESGAPSMSGQPSESYADIYTAIPGRDVMLHAHVDRVSEQQIRALGVFLLEDLTHYVGHEQERLNELNKHLPFRLSLKKITDLNLDEDQRERILRKDVVPVYRDTGTSRNPTLRILGPINTADGSQVLEIGPIALFNAMPFRLVAIVTISSLVLILLGVYALIWPLDRKLRMVQKGVIQVRSGDFSARVPVLGQDEVSHLAMTFNNMTEHIQRLIEAQRELTRAVSHELRTPVARIRFGVDMLADTDDVDSRWDQQEKIDKDIEELNKLIDEILTYATLEQGTPSLNVESIPLYEIVRQVGEETRALGKPTIIEVYEPNQSDVALADRRYLHRVLQNFAGNAMRYANSKIRISSGIDGKGDKRYAFICVEDDGAGIPEKDRAKVFQPFARLDDSRTRASGGYGLGLSIVAKIAFWFGGVAHVDQSPDLGGARFMMVWPVKMK</sequence>
<evidence type="ECO:0000256" key="10">
    <source>
        <dbReference type="SAM" id="Phobius"/>
    </source>
</evidence>
<feature type="transmembrane region" description="Helical" evidence="10">
    <location>
        <begin position="253"/>
        <end position="276"/>
    </location>
</feature>
<dbReference type="SMART" id="SM00304">
    <property type="entry name" value="HAMP"/>
    <property type="match status" value="1"/>
</dbReference>
<keyword evidence="5" id="KW-0597">Phosphoprotein</keyword>